<dbReference type="GO" id="GO:0005096">
    <property type="term" value="F:GTPase activator activity"/>
    <property type="evidence" value="ECO:0007669"/>
    <property type="project" value="InterPro"/>
</dbReference>
<feature type="region of interest" description="Disordered" evidence="1">
    <location>
        <begin position="49"/>
        <end position="70"/>
    </location>
</feature>
<dbReference type="Pfam" id="PF21022">
    <property type="entry name" value="Rap-GAP_dimer"/>
    <property type="match status" value="1"/>
</dbReference>
<reference evidence="2" key="1">
    <citation type="submission" date="2022-03" db="EMBL/GenBank/DDBJ databases">
        <authorList>
            <person name="Tunstrom K."/>
        </authorList>
    </citation>
    <scope>NUCLEOTIDE SEQUENCE</scope>
</reference>
<sequence>MMFCTENYRSHCRNKLLAFHLKFTEKHRRMYNFDVSLYFVQRRRTSGSLDEAAEDSSDNGGSTPKKKTAIEEQWERSGGFELTSVEQETYEKYFYGTEHWNYFTSDEDLGPVILSIKQETLNARDQFRILVRAISYTVHGLIPASCVFADRYNREEVVRSLGKEVNINPPLMLGQLPDTPEELLKLDQVCTMLISLENYYWRYTSAMELVNMILAFIEQRAYALFQISEFLNLSESMVQMIMCRNLEVPEVRKFEAMLSWARNKIKAKSANKTDAKNEFKCIMDRLARDLKLYRISPQELIKVVLPSKAIKNERILETLMYQANSGMYRIQEGYIEACQQRLQKQDSRFSEFESFDYGI</sequence>
<dbReference type="PANTHER" id="PTHR15711:SF25">
    <property type="entry name" value="RADISH, ISOFORM I"/>
    <property type="match status" value="1"/>
</dbReference>
<dbReference type="EMBL" id="CAKOGL010000009">
    <property type="protein sequence ID" value="CAH2090454.1"/>
    <property type="molecule type" value="Genomic_DNA"/>
</dbReference>
<evidence type="ECO:0000256" key="1">
    <source>
        <dbReference type="SAM" id="MobiDB-lite"/>
    </source>
</evidence>
<keyword evidence="3" id="KW-1185">Reference proteome</keyword>
<proteinExistence type="predicted"/>
<dbReference type="Gene3D" id="1.25.40.420">
    <property type="match status" value="1"/>
</dbReference>
<gene>
    <name evidence="2" type="ORF">EEDITHA_LOCUS6410</name>
</gene>
<evidence type="ECO:0000313" key="2">
    <source>
        <dbReference type="EMBL" id="CAH2090454.1"/>
    </source>
</evidence>
<dbReference type="SUPFAM" id="SSF111347">
    <property type="entry name" value="Rap/Ran-GAP"/>
    <property type="match status" value="1"/>
</dbReference>
<dbReference type="GO" id="GO:0051056">
    <property type="term" value="P:regulation of small GTPase mediated signal transduction"/>
    <property type="evidence" value="ECO:0007669"/>
    <property type="project" value="InterPro"/>
</dbReference>
<dbReference type="PANTHER" id="PTHR15711">
    <property type="entry name" value="RAP GTPASE-ACTIVATING PROTEIN"/>
    <property type="match status" value="1"/>
</dbReference>
<dbReference type="GO" id="GO:0005737">
    <property type="term" value="C:cytoplasm"/>
    <property type="evidence" value="ECO:0007669"/>
    <property type="project" value="TreeGrafter"/>
</dbReference>
<comment type="caution">
    <text evidence="2">The sequence shown here is derived from an EMBL/GenBank/DDBJ whole genome shotgun (WGS) entry which is preliminary data.</text>
</comment>
<dbReference type="AlphaFoldDB" id="A0AAU9TS26"/>
<evidence type="ECO:0008006" key="4">
    <source>
        <dbReference type="Google" id="ProtNLM"/>
    </source>
</evidence>
<name>A0AAU9TS26_EUPED</name>
<accession>A0AAU9TS26</accession>
<dbReference type="Gene3D" id="3.30.1120.160">
    <property type="match status" value="1"/>
</dbReference>
<evidence type="ECO:0000313" key="3">
    <source>
        <dbReference type="Proteomes" id="UP001153954"/>
    </source>
</evidence>
<protein>
    <recommendedName>
        <fullName evidence="4">BACK domain-containing protein</fullName>
    </recommendedName>
</protein>
<dbReference type="InterPro" id="IPR050989">
    <property type="entry name" value="Rap1_Ran_GAP"/>
</dbReference>
<dbReference type="InterPro" id="IPR035974">
    <property type="entry name" value="Rap/Ran-GAP_sf"/>
</dbReference>
<dbReference type="Proteomes" id="UP001153954">
    <property type="component" value="Unassembled WGS sequence"/>
</dbReference>
<organism evidence="2 3">
    <name type="scientific">Euphydryas editha</name>
    <name type="common">Edith's checkerspot</name>
    <dbReference type="NCBI Taxonomy" id="104508"/>
    <lineage>
        <taxon>Eukaryota</taxon>
        <taxon>Metazoa</taxon>
        <taxon>Ecdysozoa</taxon>
        <taxon>Arthropoda</taxon>
        <taxon>Hexapoda</taxon>
        <taxon>Insecta</taxon>
        <taxon>Pterygota</taxon>
        <taxon>Neoptera</taxon>
        <taxon>Endopterygota</taxon>
        <taxon>Lepidoptera</taxon>
        <taxon>Glossata</taxon>
        <taxon>Ditrysia</taxon>
        <taxon>Papilionoidea</taxon>
        <taxon>Nymphalidae</taxon>
        <taxon>Nymphalinae</taxon>
        <taxon>Euphydryas</taxon>
    </lineage>
</organism>